<sequence length="92" mass="10739">MRYTVADIKLIKKMVNYSNIDDEICLSKSLHKKQPHFCKIIDQVKIDSRCLEAHLFCTLFCSLAIDHAERVTEEDFPSFPEELFHDTAYMVA</sequence>
<reference evidence="1" key="1">
    <citation type="journal article" date="2015" name="Nature">
        <title>Complex archaea that bridge the gap between prokaryotes and eukaryotes.</title>
        <authorList>
            <person name="Spang A."/>
            <person name="Saw J.H."/>
            <person name="Jorgensen S.L."/>
            <person name="Zaremba-Niedzwiedzka K."/>
            <person name="Martijn J."/>
            <person name="Lind A.E."/>
            <person name="van Eijk R."/>
            <person name="Schleper C."/>
            <person name="Guy L."/>
            <person name="Ettema T.J."/>
        </authorList>
    </citation>
    <scope>NUCLEOTIDE SEQUENCE</scope>
</reference>
<evidence type="ECO:0000313" key="1">
    <source>
        <dbReference type="EMBL" id="KKL45260.1"/>
    </source>
</evidence>
<dbReference type="AlphaFoldDB" id="A0A0F9EK63"/>
<dbReference type="EMBL" id="LAZR01034455">
    <property type="protein sequence ID" value="KKL45260.1"/>
    <property type="molecule type" value="Genomic_DNA"/>
</dbReference>
<organism evidence="1">
    <name type="scientific">marine sediment metagenome</name>
    <dbReference type="NCBI Taxonomy" id="412755"/>
    <lineage>
        <taxon>unclassified sequences</taxon>
        <taxon>metagenomes</taxon>
        <taxon>ecological metagenomes</taxon>
    </lineage>
</organism>
<proteinExistence type="predicted"/>
<name>A0A0F9EK63_9ZZZZ</name>
<accession>A0A0F9EK63</accession>
<gene>
    <name evidence="1" type="ORF">LCGC14_2357480</name>
</gene>
<comment type="caution">
    <text evidence="1">The sequence shown here is derived from an EMBL/GenBank/DDBJ whole genome shotgun (WGS) entry which is preliminary data.</text>
</comment>
<protein>
    <submittedName>
        <fullName evidence="1">Uncharacterized protein</fullName>
    </submittedName>
</protein>